<dbReference type="RefSeq" id="WP_147208825.1">
    <property type="nucleotide sequence ID" value="NZ_VLJS01000077.1"/>
</dbReference>
<feature type="transmembrane region" description="Helical" evidence="1">
    <location>
        <begin position="115"/>
        <end position="137"/>
    </location>
</feature>
<dbReference type="Pfam" id="PF11127">
    <property type="entry name" value="YgaP-like_TM"/>
    <property type="match status" value="1"/>
</dbReference>
<dbReference type="InterPro" id="IPR036873">
    <property type="entry name" value="Rhodanese-like_dom_sf"/>
</dbReference>
<dbReference type="InterPro" id="IPR001763">
    <property type="entry name" value="Rhodanese-like_dom"/>
</dbReference>
<dbReference type="PANTHER" id="PTHR44086">
    <property type="entry name" value="THIOSULFATE SULFURTRANSFERASE RDL2, MITOCHONDRIAL-RELATED"/>
    <property type="match status" value="1"/>
</dbReference>
<dbReference type="SMART" id="SM00450">
    <property type="entry name" value="RHOD"/>
    <property type="match status" value="1"/>
</dbReference>
<dbReference type="Pfam" id="PF00581">
    <property type="entry name" value="Rhodanese"/>
    <property type="match status" value="1"/>
</dbReference>
<keyword evidence="1" id="KW-1133">Transmembrane helix</keyword>
<name>A0A562D8Y6_9GAMM</name>
<dbReference type="AlphaFoldDB" id="A0A562D8Y6"/>
<dbReference type="PROSITE" id="PS50206">
    <property type="entry name" value="RHODANESE_3"/>
    <property type="match status" value="1"/>
</dbReference>
<sequence length="174" mass="18484">MKTIDARTARSLLEQGALLVDIRAPDEHARERISGACCIPLDRLHDAPQLRDAAASTVVFHCRSGMRTRANAAALEAAAGGREVLLLDGGIDAWKQAGLPVVREARAPLELNRQVQIAVGVLLLAGSTLAATVSPWFLLLTGFLGAGLLFAGVSGFCGLAHVLLRMPWNRAMRA</sequence>
<comment type="caution">
    <text evidence="3">The sequence shown here is derived from an EMBL/GenBank/DDBJ whole genome shotgun (WGS) entry which is preliminary data.</text>
</comment>
<dbReference type="GO" id="GO:0004792">
    <property type="term" value="F:thiosulfate-cyanide sulfurtransferase activity"/>
    <property type="evidence" value="ECO:0007669"/>
    <property type="project" value="TreeGrafter"/>
</dbReference>
<dbReference type="Gene3D" id="3.40.250.10">
    <property type="entry name" value="Rhodanese-like domain"/>
    <property type="match status" value="1"/>
</dbReference>
<evidence type="ECO:0000259" key="2">
    <source>
        <dbReference type="PROSITE" id="PS50206"/>
    </source>
</evidence>
<reference evidence="3 4" key="1">
    <citation type="submission" date="2019-07" db="EMBL/GenBank/DDBJ databases">
        <title>Genome sequencing of lignin-degrading bacterial isolates.</title>
        <authorList>
            <person name="Gladden J."/>
        </authorList>
    </citation>
    <scope>NUCLEOTIDE SEQUENCE [LARGE SCALE GENOMIC DNA]</scope>
    <source>
        <strain evidence="3 4">J19</strain>
    </source>
</reference>
<dbReference type="EMBL" id="VLJS01000077">
    <property type="protein sequence ID" value="TWH06082.1"/>
    <property type="molecule type" value="Genomic_DNA"/>
</dbReference>
<dbReference type="OrthoDB" id="9814704at2"/>
<evidence type="ECO:0000313" key="4">
    <source>
        <dbReference type="Proteomes" id="UP000321583"/>
    </source>
</evidence>
<keyword evidence="1" id="KW-0472">Membrane</keyword>
<organism evidence="3 4">
    <name type="scientific">Pseudoxanthomonas taiwanensis J19</name>
    <dbReference type="NCBI Taxonomy" id="935569"/>
    <lineage>
        <taxon>Bacteria</taxon>
        <taxon>Pseudomonadati</taxon>
        <taxon>Pseudomonadota</taxon>
        <taxon>Gammaproteobacteria</taxon>
        <taxon>Lysobacterales</taxon>
        <taxon>Lysobacteraceae</taxon>
        <taxon>Pseudoxanthomonas</taxon>
    </lineage>
</organism>
<dbReference type="PANTHER" id="PTHR44086:SF10">
    <property type="entry name" value="THIOSULFATE SULFURTRANSFERASE_RHODANESE-LIKE DOMAIN-CONTAINING PROTEIN 3"/>
    <property type="match status" value="1"/>
</dbReference>
<protein>
    <submittedName>
        <fullName evidence="3">Rhodanese-related sulfurtransferase</fullName>
    </submittedName>
</protein>
<feature type="transmembrane region" description="Helical" evidence="1">
    <location>
        <begin position="143"/>
        <end position="164"/>
    </location>
</feature>
<keyword evidence="1" id="KW-0812">Transmembrane</keyword>
<dbReference type="SUPFAM" id="SSF52821">
    <property type="entry name" value="Rhodanese/Cell cycle control phosphatase"/>
    <property type="match status" value="1"/>
</dbReference>
<keyword evidence="3" id="KW-0808">Transferase</keyword>
<dbReference type="Gene3D" id="6.10.140.1340">
    <property type="match status" value="1"/>
</dbReference>
<gene>
    <name evidence="3" type="ORF">L613_004700000050</name>
</gene>
<proteinExistence type="predicted"/>
<dbReference type="InterPro" id="IPR021309">
    <property type="entry name" value="YgaP-like_TM"/>
</dbReference>
<feature type="domain" description="Rhodanese" evidence="2">
    <location>
        <begin position="13"/>
        <end position="103"/>
    </location>
</feature>
<accession>A0A562D8Y6</accession>
<evidence type="ECO:0000313" key="3">
    <source>
        <dbReference type="EMBL" id="TWH06082.1"/>
    </source>
</evidence>
<evidence type="ECO:0000256" key="1">
    <source>
        <dbReference type="SAM" id="Phobius"/>
    </source>
</evidence>
<keyword evidence="4" id="KW-1185">Reference proteome</keyword>
<dbReference type="Proteomes" id="UP000321583">
    <property type="component" value="Unassembled WGS sequence"/>
</dbReference>